<dbReference type="InterPro" id="IPR035919">
    <property type="entry name" value="EAL_sf"/>
</dbReference>
<dbReference type="SUPFAM" id="SSF141868">
    <property type="entry name" value="EAL domain-like"/>
    <property type="match status" value="1"/>
</dbReference>
<dbReference type="RefSeq" id="WP_161920262.1">
    <property type="nucleotide sequence ID" value="NZ_JAACYS010000022.1"/>
</dbReference>
<dbReference type="EMBL" id="JAACYS010000022">
    <property type="protein sequence ID" value="NCU17429.1"/>
    <property type="molecule type" value="Genomic_DNA"/>
</dbReference>
<proteinExistence type="predicted"/>
<evidence type="ECO:0000313" key="3">
    <source>
        <dbReference type="Proteomes" id="UP000743899"/>
    </source>
</evidence>
<dbReference type="Gene3D" id="3.20.20.450">
    <property type="entry name" value="EAL domain"/>
    <property type="match status" value="1"/>
</dbReference>
<comment type="caution">
    <text evidence="2">The sequence shown here is derived from an EMBL/GenBank/DDBJ whole genome shotgun (WGS) entry which is preliminary data.</text>
</comment>
<evidence type="ECO:0000313" key="2">
    <source>
        <dbReference type="EMBL" id="NCU17429.1"/>
    </source>
</evidence>
<evidence type="ECO:0000259" key="1">
    <source>
        <dbReference type="PROSITE" id="PS50883"/>
    </source>
</evidence>
<feature type="domain" description="EAL" evidence="1">
    <location>
        <begin position="1"/>
        <end position="49"/>
    </location>
</feature>
<dbReference type="InterPro" id="IPR050706">
    <property type="entry name" value="Cyclic-di-GMP_PDE-like"/>
</dbReference>
<dbReference type="PROSITE" id="PS50883">
    <property type="entry name" value="EAL"/>
    <property type="match status" value="1"/>
</dbReference>
<dbReference type="Proteomes" id="UP000743899">
    <property type="component" value="Unassembled WGS sequence"/>
</dbReference>
<protein>
    <submittedName>
        <fullName evidence="2">EAL domain-containing protein</fullName>
    </submittedName>
</protein>
<reference evidence="2 3" key="1">
    <citation type="submission" date="2020-01" db="EMBL/GenBank/DDBJ databases">
        <title>A novel Bacillus sp. from Pasinler.</title>
        <authorList>
            <person name="Adiguzel A."/>
            <person name="Ay H."/>
            <person name="Baltaci M.O."/>
        </authorList>
    </citation>
    <scope>NUCLEOTIDE SEQUENCE [LARGE SCALE GENOMIC DNA]</scope>
    <source>
        <strain evidence="2 3">P1</strain>
    </source>
</reference>
<name>A0ABX0A608_9BACI</name>
<sequence>MNLEVIAEGVETKEELDFLVSKNCTKIKGYYFGKPCSIEEFEEKYLGKNMYEE</sequence>
<dbReference type="InterPro" id="IPR001633">
    <property type="entry name" value="EAL_dom"/>
</dbReference>
<keyword evidence="3" id="KW-1185">Reference proteome</keyword>
<dbReference type="PANTHER" id="PTHR33121">
    <property type="entry name" value="CYCLIC DI-GMP PHOSPHODIESTERASE PDEF"/>
    <property type="match status" value="1"/>
</dbReference>
<accession>A0ABX0A608</accession>
<dbReference type="PANTHER" id="PTHR33121:SF70">
    <property type="entry name" value="SIGNALING PROTEIN YKOW"/>
    <property type="match status" value="1"/>
</dbReference>
<organism evidence="2 3">
    <name type="scientific">Pallidibacillus pasinlerensis</name>
    <dbReference type="NCBI Taxonomy" id="2703818"/>
    <lineage>
        <taxon>Bacteria</taxon>
        <taxon>Bacillati</taxon>
        <taxon>Bacillota</taxon>
        <taxon>Bacilli</taxon>
        <taxon>Bacillales</taxon>
        <taxon>Bacillaceae</taxon>
        <taxon>Pallidibacillus</taxon>
    </lineage>
</organism>
<gene>
    <name evidence="2" type="ORF">GW534_06560</name>
</gene>